<feature type="region of interest" description="Disordered" evidence="1">
    <location>
        <begin position="1"/>
        <end position="20"/>
    </location>
</feature>
<proteinExistence type="predicted"/>
<feature type="region of interest" description="Disordered" evidence="1">
    <location>
        <begin position="99"/>
        <end position="147"/>
    </location>
</feature>
<accession>A0ABD2Q5H6</accession>
<comment type="caution">
    <text evidence="2">The sequence shown here is derived from an EMBL/GenBank/DDBJ whole genome shotgun (WGS) entry which is preliminary data.</text>
</comment>
<dbReference type="AlphaFoldDB" id="A0ABD2Q5H6"/>
<dbReference type="EMBL" id="JBJKFK010001142">
    <property type="protein sequence ID" value="KAL3313961.1"/>
    <property type="molecule type" value="Genomic_DNA"/>
</dbReference>
<dbReference type="Proteomes" id="UP001626550">
    <property type="component" value="Unassembled WGS sequence"/>
</dbReference>
<feature type="compositionally biased region" description="Polar residues" evidence="1">
    <location>
        <begin position="122"/>
        <end position="147"/>
    </location>
</feature>
<feature type="compositionally biased region" description="Low complexity" evidence="1">
    <location>
        <begin position="104"/>
        <end position="121"/>
    </location>
</feature>
<gene>
    <name evidence="2" type="ORF">Ciccas_007434</name>
</gene>
<evidence type="ECO:0000313" key="2">
    <source>
        <dbReference type="EMBL" id="KAL3313961.1"/>
    </source>
</evidence>
<reference evidence="2 3" key="1">
    <citation type="submission" date="2024-11" db="EMBL/GenBank/DDBJ databases">
        <title>Adaptive evolution of stress response genes in parasites aligns with host niche diversity.</title>
        <authorList>
            <person name="Hahn C."/>
            <person name="Resl P."/>
        </authorList>
    </citation>
    <scope>NUCLEOTIDE SEQUENCE [LARGE SCALE GENOMIC DNA]</scope>
    <source>
        <strain evidence="2">EGGRZ-B1_66</strain>
        <tissue evidence="2">Body</tissue>
    </source>
</reference>
<protein>
    <submittedName>
        <fullName evidence="2">Uncharacterized protein</fullName>
    </submittedName>
</protein>
<evidence type="ECO:0000313" key="3">
    <source>
        <dbReference type="Proteomes" id="UP001626550"/>
    </source>
</evidence>
<keyword evidence="3" id="KW-1185">Reference proteome</keyword>
<name>A0ABD2Q5H6_9PLAT</name>
<sequence>MSDSGLSTSPSPGTSLVEERNPILQIRYPNLNIQPTLGPYLLQKRISRKFFDSGDYNMAKAQILQYTTYKLAPHMEEAILYHSTGEMIATPDTVAALKKKANHNSNVNTSNNNSPTPTTSSFIQNCQQPAPTRGSNSSVSTDAVSHS</sequence>
<feature type="compositionally biased region" description="Low complexity" evidence="1">
    <location>
        <begin position="1"/>
        <end position="16"/>
    </location>
</feature>
<evidence type="ECO:0000256" key="1">
    <source>
        <dbReference type="SAM" id="MobiDB-lite"/>
    </source>
</evidence>
<organism evidence="2 3">
    <name type="scientific">Cichlidogyrus casuarinus</name>
    <dbReference type="NCBI Taxonomy" id="1844966"/>
    <lineage>
        <taxon>Eukaryota</taxon>
        <taxon>Metazoa</taxon>
        <taxon>Spiralia</taxon>
        <taxon>Lophotrochozoa</taxon>
        <taxon>Platyhelminthes</taxon>
        <taxon>Monogenea</taxon>
        <taxon>Monopisthocotylea</taxon>
        <taxon>Dactylogyridea</taxon>
        <taxon>Ancyrocephalidae</taxon>
        <taxon>Cichlidogyrus</taxon>
    </lineage>
</organism>